<organism evidence="1 2">
    <name type="scientific">Roseovarius nubinhibens (strain ATCC BAA-591 / DSM 15170 / ISM)</name>
    <dbReference type="NCBI Taxonomy" id="89187"/>
    <lineage>
        <taxon>Bacteria</taxon>
        <taxon>Pseudomonadati</taxon>
        <taxon>Pseudomonadota</taxon>
        <taxon>Alphaproteobacteria</taxon>
        <taxon>Rhodobacterales</taxon>
        <taxon>Roseobacteraceae</taxon>
        <taxon>Roseovarius</taxon>
    </lineage>
</organism>
<accession>A3SIR8</accession>
<dbReference type="HOGENOM" id="CLU_496815_0_0_5"/>
<comment type="caution">
    <text evidence="1">The sequence shown here is derived from an EMBL/GenBank/DDBJ whole genome shotgun (WGS) entry which is preliminary data.</text>
</comment>
<dbReference type="EMBL" id="AALY01000001">
    <property type="protein sequence ID" value="EAP77249.1"/>
    <property type="molecule type" value="Genomic_DNA"/>
</dbReference>
<evidence type="ECO:0000313" key="2">
    <source>
        <dbReference type="Proteomes" id="UP000005954"/>
    </source>
</evidence>
<reference evidence="1 2" key="1">
    <citation type="submission" date="2005-12" db="EMBL/GenBank/DDBJ databases">
        <authorList>
            <person name="Moran M.A."/>
            <person name="Ferriera S."/>
            <person name="Johnson J."/>
            <person name="Kravitz S."/>
            <person name="Halpern A."/>
            <person name="Remington K."/>
            <person name="Beeson K."/>
            <person name="Tran B."/>
            <person name="Rogers Y.-H."/>
            <person name="Friedman R."/>
            <person name="Venter J.C."/>
        </authorList>
    </citation>
    <scope>NUCLEOTIDE SEQUENCE [LARGE SCALE GENOMIC DNA]</scope>
    <source>
        <strain evidence="2">ATCC BAA-591 / DSM 15170 / ISM</strain>
    </source>
</reference>
<evidence type="ECO:0000313" key="1">
    <source>
        <dbReference type="EMBL" id="EAP77249.1"/>
    </source>
</evidence>
<dbReference type="AlphaFoldDB" id="A3SIR8"/>
<sequence>MAHAGIERHVIAQRADLLQRGGAVADERGAFDRGADLAILDAVSLGAGKDEFAIGDVDLTAAEPHRIDAVLEISQDVGGVAVAAEHIGVGHPGHRRVGIALAAAIAGGGDAHQPGVLAVLHIAHKNAVLDQHVLGRGGAFVIDGDRAAPVGDGTIVEHGDPGRGDALAHETGEGRALLAVEIAFEPVADGFVQQDTGPAGAEHHIHDPRRGRFGAQVDERDAQRLAGLGLPVLGRDEPVEPDAATAARGAAFAAAVLFDDDRDLHPGHRAGVAHLMAVGAQDHHLLQAGGDGGRDLHHAGIEIAGEGVDLAQGVELDREAGAADGIGVRIKMCVGGARRVRQRAATVAHGEAGGGFGAGDGGLAQLGGMGIARDLAAHRAQAETLGGVVAGVFHPAIVKDQRLGAAAFEEQFAIVGALGRAAQRLQGSFAVDLRLEGAEGRVGHGYFLCRGHPARHGAGEKAQVLRGGAKKRLFAAMVFLVCGGRIWF</sequence>
<protein>
    <submittedName>
        <fullName evidence="1">Uncharacterized protein</fullName>
    </submittedName>
</protein>
<name>A3SIR8_ROSNI</name>
<dbReference type="eggNOG" id="ENOG502ZRD0">
    <property type="taxonomic scope" value="Bacteria"/>
</dbReference>
<keyword evidence="2" id="KW-1185">Reference proteome</keyword>
<dbReference type="Proteomes" id="UP000005954">
    <property type="component" value="Unassembled WGS sequence"/>
</dbReference>
<proteinExistence type="predicted"/>
<gene>
    <name evidence="1" type="ORF">ISM_03130</name>
</gene>